<name>A0A1E3BAF9_ASPCR</name>
<proteinExistence type="predicted"/>
<organism evidence="2 3">
    <name type="scientific">Aspergillus cristatus</name>
    <name type="common">Chinese Fuzhuan brick tea-fermentation fungus</name>
    <name type="synonym">Eurotium cristatum</name>
    <dbReference type="NCBI Taxonomy" id="573508"/>
    <lineage>
        <taxon>Eukaryota</taxon>
        <taxon>Fungi</taxon>
        <taxon>Dikarya</taxon>
        <taxon>Ascomycota</taxon>
        <taxon>Pezizomycotina</taxon>
        <taxon>Eurotiomycetes</taxon>
        <taxon>Eurotiomycetidae</taxon>
        <taxon>Eurotiales</taxon>
        <taxon>Aspergillaceae</taxon>
        <taxon>Aspergillus</taxon>
        <taxon>Aspergillus subgen. Aspergillus</taxon>
    </lineage>
</organism>
<feature type="compositionally biased region" description="Polar residues" evidence="1">
    <location>
        <begin position="56"/>
        <end position="66"/>
    </location>
</feature>
<evidence type="ECO:0000313" key="3">
    <source>
        <dbReference type="Proteomes" id="UP000094569"/>
    </source>
</evidence>
<feature type="compositionally biased region" description="Basic and acidic residues" evidence="1">
    <location>
        <begin position="77"/>
        <end position="88"/>
    </location>
</feature>
<evidence type="ECO:0000313" key="2">
    <source>
        <dbReference type="EMBL" id="ODM17960.1"/>
    </source>
</evidence>
<dbReference type="EMBL" id="JXNT01000007">
    <property type="protein sequence ID" value="ODM17960.1"/>
    <property type="molecule type" value="Genomic_DNA"/>
</dbReference>
<protein>
    <submittedName>
        <fullName evidence="2">Uncharacterized protein</fullName>
    </submittedName>
</protein>
<sequence>MVFRGRGIAESSDTEMEGTPTTNGQMSESREANIYAAEAKIHGSQDAPQPRPPVRSHTSPKVNQGLRSIDSVNAGKYAEHQRLRLSCE</sequence>
<dbReference type="VEuPathDB" id="FungiDB:SI65_06748"/>
<comment type="caution">
    <text evidence="2">The sequence shown here is derived from an EMBL/GenBank/DDBJ whole genome shotgun (WGS) entry which is preliminary data.</text>
</comment>
<dbReference type="AlphaFoldDB" id="A0A1E3BAF9"/>
<keyword evidence="3" id="KW-1185">Reference proteome</keyword>
<gene>
    <name evidence="2" type="ORF">SI65_06748</name>
</gene>
<accession>A0A1E3BAF9</accession>
<dbReference type="Proteomes" id="UP000094569">
    <property type="component" value="Unassembled WGS sequence"/>
</dbReference>
<feature type="region of interest" description="Disordered" evidence="1">
    <location>
        <begin position="1"/>
        <end position="88"/>
    </location>
</feature>
<evidence type="ECO:0000256" key="1">
    <source>
        <dbReference type="SAM" id="MobiDB-lite"/>
    </source>
</evidence>
<reference evidence="2 3" key="1">
    <citation type="journal article" date="2016" name="BMC Genomics">
        <title>Comparative genomic and transcriptomic analyses of the Fuzhuan brick tea-fermentation fungus Aspergillus cristatus.</title>
        <authorList>
            <person name="Ge Y."/>
            <person name="Wang Y."/>
            <person name="Liu Y."/>
            <person name="Tan Y."/>
            <person name="Ren X."/>
            <person name="Zhang X."/>
            <person name="Hyde K.D."/>
            <person name="Liu Y."/>
            <person name="Liu Z."/>
        </authorList>
    </citation>
    <scope>NUCLEOTIDE SEQUENCE [LARGE SCALE GENOMIC DNA]</scope>
    <source>
        <strain evidence="2 3">GZAAS20.1005</strain>
    </source>
</reference>